<evidence type="ECO:0000313" key="1">
    <source>
        <dbReference type="EMBL" id="QDU95977.1"/>
    </source>
</evidence>
<dbReference type="RefSeq" id="WP_145054654.1">
    <property type="nucleotide sequence ID" value="NZ_CP036433.1"/>
</dbReference>
<accession>A0A518DVW9</accession>
<dbReference type="EMBL" id="CP036433">
    <property type="protein sequence ID" value="QDU95977.1"/>
    <property type="molecule type" value="Genomic_DNA"/>
</dbReference>
<organism evidence="1 2">
    <name type="scientific">Lignipirellula cremea</name>
    <dbReference type="NCBI Taxonomy" id="2528010"/>
    <lineage>
        <taxon>Bacteria</taxon>
        <taxon>Pseudomonadati</taxon>
        <taxon>Planctomycetota</taxon>
        <taxon>Planctomycetia</taxon>
        <taxon>Pirellulales</taxon>
        <taxon>Pirellulaceae</taxon>
        <taxon>Lignipirellula</taxon>
    </lineage>
</organism>
<keyword evidence="2" id="KW-1185">Reference proteome</keyword>
<protein>
    <submittedName>
        <fullName evidence="1">Uncharacterized protein</fullName>
    </submittedName>
</protein>
<reference evidence="1 2" key="1">
    <citation type="submission" date="2019-02" db="EMBL/GenBank/DDBJ databases">
        <title>Deep-cultivation of Planctomycetes and their phenomic and genomic characterization uncovers novel biology.</title>
        <authorList>
            <person name="Wiegand S."/>
            <person name="Jogler M."/>
            <person name="Boedeker C."/>
            <person name="Pinto D."/>
            <person name="Vollmers J."/>
            <person name="Rivas-Marin E."/>
            <person name="Kohn T."/>
            <person name="Peeters S.H."/>
            <person name="Heuer A."/>
            <person name="Rast P."/>
            <person name="Oberbeckmann S."/>
            <person name="Bunk B."/>
            <person name="Jeske O."/>
            <person name="Meyerdierks A."/>
            <person name="Storesund J.E."/>
            <person name="Kallscheuer N."/>
            <person name="Luecker S."/>
            <person name="Lage O.M."/>
            <person name="Pohl T."/>
            <person name="Merkel B.J."/>
            <person name="Hornburger P."/>
            <person name="Mueller R.-W."/>
            <person name="Bruemmer F."/>
            <person name="Labrenz M."/>
            <person name="Spormann A.M."/>
            <person name="Op den Camp H."/>
            <person name="Overmann J."/>
            <person name="Amann R."/>
            <person name="Jetten M.S.M."/>
            <person name="Mascher T."/>
            <person name="Medema M.H."/>
            <person name="Devos D.P."/>
            <person name="Kaster A.-K."/>
            <person name="Ovreas L."/>
            <person name="Rohde M."/>
            <person name="Galperin M.Y."/>
            <person name="Jogler C."/>
        </authorList>
    </citation>
    <scope>NUCLEOTIDE SEQUENCE [LARGE SCALE GENOMIC DNA]</scope>
    <source>
        <strain evidence="1 2">Pla85_3_4</strain>
    </source>
</reference>
<gene>
    <name evidence="1" type="ORF">Pla8534_37960</name>
</gene>
<proteinExistence type="predicted"/>
<name>A0A518DVW9_9BACT</name>
<dbReference type="OrthoDB" id="9853419at2"/>
<dbReference type="Proteomes" id="UP000317648">
    <property type="component" value="Chromosome"/>
</dbReference>
<evidence type="ECO:0000313" key="2">
    <source>
        <dbReference type="Proteomes" id="UP000317648"/>
    </source>
</evidence>
<dbReference type="AlphaFoldDB" id="A0A518DVW9"/>
<sequence length="238" mass="27248">MLDRRHLLASLVAGSFSLLSQDVWAGKTGGRGMRVPEKPQPSRRPPLKYLHYREPRLLFFSTNEEPSQAQLARLQQPGGEFALLADRGWEIGQQSNDHLQLISVEQRPDLVARYQANDFPWVGCLTHGEIVRVYQASDKAELDRWTLVWLLTGTDRRPAPDVEIPPRELVYPSHNGHWIVIGDHAPIQEVVISHLHGGMHGHQIPADWKLEDWTYPELRSLHDDLHRFGRPRDLVQVG</sequence>
<dbReference type="KEGG" id="lcre:Pla8534_37960"/>